<dbReference type="SMART" id="SM00332">
    <property type="entry name" value="PP2Cc"/>
    <property type="match status" value="1"/>
</dbReference>
<feature type="domain" description="PPM-type phosphatase" evidence="2">
    <location>
        <begin position="251"/>
        <end position="648"/>
    </location>
</feature>
<evidence type="ECO:0000259" key="2">
    <source>
        <dbReference type="PROSITE" id="PS51746"/>
    </source>
</evidence>
<reference evidence="3 4" key="1">
    <citation type="journal article" name="Sci. Rep.">
        <title>Genome-scale phylogenetic analyses confirm Olpidium as the closest living zoosporic fungus to the non-flagellated, terrestrial fungi.</title>
        <authorList>
            <person name="Chang Y."/>
            <person name="Rochon D."/>
            <person name="Sekimoto S."/>
            <person name="Wang Y."/>
            <person name="Chovatia M."/>
            <person name="Sandor L."/>
            <person name="Salamov A."/>
            <person name="Grigoriev I.V."/>
            <person name="Stajich J.E."/>
            <person name="Spatafora J.W."/>
        </authorList>
    </citation>
    <scope>NUCLEOTIDE SEQUENCE [LARGE SCALE GENOMIC DNA]</scope>
    <source>
        <strain evidence="3">S191</strain>
    </source>
</reference>
<dbReference type="PANTHER" id="PTHR13832:SF792">
    <property type="entry name" value="GM14286P"/>
    <property type="match status" value="1"/>
</dbReference>
<organism evidence="3 4">
    <name type="scientific">Olpidium bornovanus</name>
    <dbReference type="NCBI Taxonomy" id="278681"/>
    <lineage>
        <taxon>Eukaryota</taxon>
        <taxon>Fungi</taxon>
        <taxon>Fungi incertae sedis</taxon>
        <taxon>Olpidiomycota</taxon>
        <taxon>Olpidiomycotina</taxon>
        <taxon>Olpidiomycetes</taxon>
        <taxon>Olpidiales</taxon>
        <taxon>Olpidiaceae</taxon>
        <taxon>Olpidium</taxon>
    </lineage>
</organism>
<dbReference type="PROSITE" id="PS51746">
    <property type="entry name" value="PPM_2"/>
    <property type="match status" value="1"/>
</dbReference>
<protein>
    <submittedName>
        <fullName evidence="3">Phosphatase 2C-like domain-containing protein</fullName>
    </submittedName>
</protein>
<sequence length="688" mass="73761">MPLLSPRQQQAPRALAAAPSLLLRRAAALCFASGLVAVEDARPAPSPPPPPPPPLLRPSATACAGAERSRLDRRSCPPVRGRRRFYAGRVGRAPAAGNDIASPRRITPLTPRRALLITSSAGICGGGLWYYWNGRSKPAGAGPVPAPVAPIDKPALFAGAQFADIAVASKTNPRILRFLLLKPEHVDAKLRRNESSVSVATAAVAGAAGAGASAPAVLVSRWDVAQVNSNEPVEDAHAEYAVVEEDAADCTSAGAGTPAAKRYMWGIFDGHSGFHCSRKVWLRRICRLKLLCSPPVFRTAISDFVLALTVFHGRHILLQVAAALPVYCAAALEKVDNQMVSEASEKPLVASAALKSAFVALDEEIIRGGLVAMASDPGRASGTHFRVLLAGISYFLAPATSGSCALVAHLDVATQDLYVAWAGDSRAVLGRQNATGEVTAVQLSWDHTGRDHREIARIRAEHPGEEETAVYRGRVLGNLEPTRSFGDARYKWDIKTSKMISGIYHNREIPRHYLTPPYVTARPDVTHLKLTAADKFLVLATDGLYDELTNDEIVALVTGWMRKRGKLPAGPSGPLETGRDPNSEYPRPSIPTAAPDRKWAYVDDNAATHLIRNALGGADTDTLAQVLSIPAPHSRRFRDDITVTVVFFEEASKSKLGAVTGTAVRKLVIRKDELVTVEDGNEIPKARL</sequence>
<dbReference type="PANTHER" id="PTHR13832">
    <property type="entry name" value="PROTEIN PHOSPHATASE 2C"/>
    <property type="match status" value="1"/>
</dbReference>
<keyword evidence="4" id="KW-1185">Reference proteome</keyword>
<dbReference type="GO" id="GO:0004741">
    <property type="term" value="F:[pyruvate dehydrogenase (acetyl-transferring)]-phosphatase activity"/>
    <property type="evidence" value="ECO:0007669"/>
    <property type="project" value="TreeGrafter"/>
</dbReference>
<dbReference type="SUPFAM" id="SSF81606">
    <property type="entry name" value="PP2C-like"/>
    <property type="match status" value="1"/>
</dbReference>
<evidence type="ECO:0000256" key="1">
    <source>
        <dbReference type="SAM" id="MobiDB-lite"/>
    </source>
</evidence>
<accession>A0A8H7ZJ82</accession>
<proteinExistence type="predicted"/>
<dbReference type="Pfam" id="PF00481">
    <property type="entry name" value="PP2C"/>
    <property type="match status" value="1"/>
</dbReference>
<dbReference type="InterPro" id="IPR001932">
    <property type="entry name" value="PPM-type_phosphatase-like_dom"/>
</dbReference>
<gene>
    <name evidence="3" type="ORF">BJ554DRAFT_5144</name>
</gene>
<evidence type="ECO:0000313" key="3">
    <source>
        <dbReference type="EMBL" id="KAG5455441.1"/>
    </source>
</evidence>
<feature type="compositionally biased region" description="Pro residues" evidence="1">
    <location>
        <begin position="44"/>
        <end position="56"/>
    </location>
</feature>
<name>A0A8H7ZJ82_9FUNG</name>
<feature type="region of interest" description="Disordered" evidence="1">
    <location>
        <begin position="40"/>
        <end position="60"/>
    </location>
</feature>
<comment type="caution">
    <text evidence="3">The sequence shown here is derived from an EMBL/GenBank/DDBJ whole genome shotgun (WGS) entry which is preliminary data.</text>
</comment>
<dbReference type="CDD" id="cd00143">
    <property type="entry name" value="PP2Cc"/>
    <property type="match status" value="1"/>
</dbReference>
<dbReference type="Gene3D" id="3.60.40.10">
    <property type="entry name" value="PPM-type phosphatase domain"/>
    <property type="match status" value="2"/>
</dbReference>
<dbReference type="Proteomes" id="UP000673691">
    <property type="component" value="Unassembled WGS sequence"/>
</dbReference>
<evidence type="ECO:0000313" key="4">
    <source>
        <dbReference type="Proteomes" id="UP000673691"/>
    </source>
</evidence>
<dbReference type="GO" id="GO:0005739">
    <property type="term" value="C:mitochondrion"/>
    <property type="evidence" value="ECO:0007669"/>
    <property type="project" value="TreeGrafter"/>
</dbReference>
<dbReference type="EMBL" id="JAEFCI010013372">
    <property type="protein sequence ID" value="KAG5455441.1"/>
    <property type="molecule type" value="Genomic_DNA"/>
</dbReference>
<dbReference type="OrthoDB" id="420076at2759"/>
<dbReference type="InterPro" id="IPR015655">
    <property type="entry name" value="PP2C"/>
</dbReference>
<dbReference type="AlphaFoldDB" id="A0A8H7ZJ82"/>
<feature type="region of interest" description="Disordered" evidence="1">
    <location>
        <begin position="567"/>
        <end position="592"/>
    </location>
</feature>
<dbReference type="InterPro" id="IPR036457">
    <property type="entry name" value="PPM-type-like_dom_sf"/>
</dbReference>